<dbReference type="Pfam" id="PF12680">
    <property type="entry name" value="SnoaL_2"/>
    <property type="match status" value="1"/>
</dbReference>
<protein>
    <recommendedName>
        <fullName evidence="1">SnoaL-like domain-containing protein</fullName>
    </recommendedName>
</protein>
<dbReference type="Gene3D" id="3.10.450.50">
    <property type="match status" value="1"/>
</dbReference>
<dbReference type="InterPro" id="IPR037401">
    <property type="entry name" value="SnoaL-like"/>
</dbReference>
<dbReference type="RefSeq" id="WP_229892932.1">
    <property type="nucleotide sequence ID" value="NZ_BMUU01000011.1"/>
</dbReference>
<sequence>MAIGEYIADARTNFAGMPFTYDALLTHHDAVHFSWRVGPTGGAPVVTGFDVARFDGGRIVDLYGFFNGF</sequence>
<gene>
    <name evidence="2" type="ORF">GCM10010326_57610</name>
</gene>
<reference evidence="3" key="1">
    <citation type="journal article" date="2019" name="Int. J. Syst. Evol. Microbiol.">
        <title>The Global Catalogue of Microorganisms (GCM) 10K type strain sequencing project: providing services to taxonomists for standard genome sequencing and annotation.</title>
        <authorList>
            <consortium name="The Broad Institute Genomics Platform"/>
            <consortium name="The Broad Institute Genome Sequencing Center for Infectious Disease"/>
            <person name="Wu L."/>
            <person name="Ma J."/>
        </authorList>
    </citation>
    <scope>NUCLEOTIDE SEQUENCE [LARGE SCALE GENOMIC DNA]</scope>
    <source>
        <strain evidence="3">JCM 4594</strain>
    </source>
</reference>
<proteinExistence type="predicted"/>
<name>A0ABQ3AHY2_9ACTN</name>
<dbReference type="EMBL" id="BMUU01000011">
    <property type="protein sequence ID" value="GGY55462.1"/>
    <property type="molecule type" value="Genomic_DNA"/>
</dbReference>
<evidence type="ECO:0000313" key="2">
    <source>
        <dbReference type="EMBL" id="GGY55462.1"/>
    </source>
</evidence>
<evidence type="ECO:0000313" key="3">
    <source>
        <dbReference type="Proteomes" id="UP000600946"/>
    </source>
</evidence>
<dbReference type="GeneID" id="96295787"/>
<dbReference type="Proteomes" id="UP000600946">
    <property type="component" value="Unassembled WGS sequence"/>
</dbReference>
<dbReference type="SUPFAM" id="SSF54427">
    <property type="entry name" value="NTF2-like"/>
    <property type="match status" value="1"/>
</dbReference>
<accession>A0ABQ3AHY2</accession>
<feature type="domain" description="SnoaL-like" evidence="1">
    <location>
        <begin position="2"/>
        <end position="61"/>
    </location>
</feature>
<organism evidence="2 3">
    <name type="scientific">Streptomyces xanthochromogenes</name>
    <dbReference type="NCBI Taxonomy" id="67384"/>
    <lineage>
        <taxon>Bacteria</taxon>
        <taxon>Bacillati</taxon>
        <taxon>Actinomycetota</taxon>
        <taxon>Actinomycetes</taxon>
        <taxon>Kitasatosporales</taxon>
        <taxon>Streptomycetaceae</taxon>
        <taxon>Streptomyces</taxon>
    </lineage>
</organism>
<dbReference type="InterPro" id="IPR032710">
    <property type="entry name" value="NTF2-like_dom_sf"/>
</dbReference>
<keyword evidence="3" id="KW-1185">Reference proteome</keyword>
<evidence type="ECO:0000259" key="1">
    <source>
        <dbReference type="Pfam" id="PF12680"/>
    </source>
</evidence>
<comment type="caution">
    <text evidence="2">The sequence shown here is derived from an EMBL/GenBank/DDBJ whole genome shotgun (WGS) entry which is preliminary data.</text>
</comment>